<evidence type="ECO:0000313" key="3">
    <source>
        <dbReference type="Proteomes" id="UP000199345"/>
    </source>
</evidence>
<gene>
    <name evidence="2" type="ORF">SAMN05216326_11756</name>
</gene>
<evidence type="ECO:0000256" key="1">
    <source>
        <dbReference type="SAM" id="MobiDB-lite"/>
    </source>
</evidence>
<feature type="compositionally biased region" description="Low complexity" evidence="1">
    <location>
        <begin position="85"/>
        <end position="98"/>
    </location>
</feature>
<accession>A0A1I0D1W1</accession>
<feature type="region of interest" description="Disordered" evidence="1">
    <location>
        <begin position="78"/>
        <end position="104"/>
    </location>
</feature>
<dbReference type="EMBL" id="FOIA01000017">
    <property type="protein sequence ID" value="SET25928.1"/>
    <property type="molecule type" value="Genomic_DNA"/>
</dbReference>
<protein>
    <submittedName>
        <fullName evidence="2">Uncharacterized protein</fullName>
    </submittedName>
</protein>
<organism evidence="2 3">
    <name type="scientific">Nitrosomonas marina</name>
    <dbReference type="NCBI Taxonomy" id="917"/>
    <lineage>
        <taxon>Bacteria</taxon>
        <taxon>Pseudomonadati</taxon>
        <taxon>Pseudomonadota</taxon>
        <taxon>Betaproteobacteria</taxon>
        <taxon>Nitrosomonadales</taxon>
        <taxon>Nitrosomonadaceae</taxon>
        <taxon>Nitrosomonas</taxon>
    </lineage>
</organism>
<proteinExistence type="predicted"/>
<reference evidence="3" key="1">
    <citation type="submission" date="2016-10" db="EMBL/GenBank/DDBJ databases">
        <authorList>
            <person name="Varghese N."/>
            <person name="Submissions S."/>
        </authorList>
    </citation>
    <scope>NUCLEOTIDE SEQUENCE [LARGE SCALE GENOMIC DNA]</scope>
    <source>
        <strain evidence="3">Nm71</strain>
    </source>
</reference>
<evidence type="ECO:0000313" key="2">
    <source>
        <dbReference type="EMBL" id="SET25928.1"/>
    </source>
</evidence>
<dbReference type="RefSeq" id="WP_090658868.1">
    <property type="nucleotide sequence ID" value="NZ_FOIA01000017.1"/>
</dbReference>
<keyword evidence="3" id="KW-1185">Reference proteome</keyword>
<dbReference type="OrthoDB" id="8549001at2"/>
<name>A0A1I0D1W1_9PROT</name>
<dbReference type="Proteomes" id="UP000199345">
    <property type="component" value="Unassembled WGS sequence"/>
</dbReference>
<dbReference type="AlphaFoldDB" id="A0A1I0D1W1"/>
<sequence length="309" mass="34627">MTTDSGDSLKQFRFKLVDDRVVALFKTGKEVIHQELIESRDSCEIGRNQVAHRKIKSNEAETKIYIDESGYGLHTLFSQSETDDSNSSGSSVDSLSSSNFDTLQSSNGRKSFEFEITNGAIVRVFEVKDEHLERDPIEVNEIYIFDGRSVIRIERELLGLEIQRFSDNDEDGRFQRFSEQWVPDSENTGSAGPVIEQPLMYYFTDGSDLIAVRSDDPVSGGGGADSFVIRFEFGQPNHWLIEDFHSIEDDRLVFDTGVGLTSKAHLAGFVTELSYDGQNFFVDFSSEATITLTGVTPASISWDYVDVLS</sequence>